<dbReference type="InterPro" id="IPR021359">
    <property type="entry name" value="DUF2812"/>
</dbReference>
<dbReference type="Pfam" id="PF11193">
    <property type="entry name" value="DUF2812"/>
    <property type="match status" value="1"/>
</dbReference>
<evidence type="ECO:0000313" key="3">
    <source>
        <dbReference type="EMBL" id="SHF68344.1"/>
    </source>
</evidence>
<keyword evidence="5" id="KW-1185">Reference proteome</keyword>
<feature type="transmembrane region" description="Helical" evidence="1">
    <location>
        <begin position="122"/>
        <end position="146"/>
    </location>
</feature>
<accession>A0AAQ1MBA2</accession>
<dbReference type="Proteomes" id="UP000184089">
    <property type="component" value="Unassembled WGS sequence"/>
</dbReference>
<reference evidence="4" key="2">
    <citation type="submission" date="2016-11" db="EMBL/GenBank/DDBJ databases">
        <authorList>
            <person name="Jaros S."/>
            <person name="Januszkiewicz K."/>
            <person name="Wedrychowicz H."/>
        </authorList>
    </citation>
    <scope>NUCLEOTIDE SEQUENCE [LARGE SCALE GENOMIC DNA]</scope>
    <source>
        <strain evidence="4">DSM 4029</strain>
    </source>
</reference>
<evidence type="ECO:0000313" key="4">
    <source>
        <dbReference type="Proteomes" id="UP000184089"/>
    </source>
</evidence>
<evidence type="ECO:0000313" key="2">
    <source>
        <dbReference type="EMBL" id="MZL68667.1"/>
    </source>
</evidence>
<keyword evidence="1" id="KW-0472">Membrane</keyword>
<comment type="caution">
    <text evidence="3">The sequence shown here is derived from an EMBL/GenBank/DDBJ whole genome shotgun (WGS) entry which is preliminary data.</text>
</comment>
<organism evidence="3 4">
    <name type="scientific">Bittarella massiliensis</name>
    <name type="common">ex Durand et al. 2017</name>
    <dbReference type="NCBI Taxonomy" id="1720313"/>
    <lineage>
        <taxon>Bacteria</taxon>
        <taxon>Bacillati</taxon>
        <taxon>Bacillota</taxon>
        <taxon>Clostridia</taxon>
        <taxon>Eubacteriales</taxon>
        <taxon>Oscillospiraceae</taxon>
        <taxon>Bittarella (ex Durand et al. 2017)</taxon>
    </lineage>
</organism>
<keyword evidence="1" id="KW-0812">Transmembrane</keyword>
<sequence length="392" mass="43804">MKRRYRFHPGDYALGENEQFYTEMAARGWLLERRGAWLSRFRRGEPARLRYRVELSCPGVFDESSELPEEQRSLYEACGWRFVSRGGLVNVFCAPEGSGAPEFYSDPRQQADTLKALRRNYLLGWLPFLLLAALQLAVGAALFGGAGSALGRWAVSLRLAWVTETALVAAFALFLLRELTALLYGEVRTGLLYRRLRRGIPLDHAPGRRQRLYRAVRGALLAGCAAFACLAAVQWASGRPAPLPQTPRGPYLLLGDLGHRGERTTLPVKGGESTLSHTRSLQAEQWRTREFLREGEQSPWLYQQVYRLGSEREARALLPLLLAEAPLARDPSAFAAVQAPGFDEAYCAGAECAARRGNTVYFITYSGLMDHPEQGEALWQALAQREAAWREG</sequence>
<evidence type="ECO:0000256" key="1">
    <source>
        <dbReference type="SAM" id="Phobius"/>
    </source>
</evidence>
<feature type="transmembrane region" description="Helical" evidence="1">
    <location>
        <begin position="218"/>
        <end position="237"/>
    </location>
</feature>
<evidence type="ECO:0000313" key="5">
    <source>
        <dbReference type="Proteomes" id="UP000474718"/>
    </source>
</evidence>
<dbReference type="Proteomes" id="UP000474718">
    <property type="component" value="Unassembled WGS sequence"/>
</dbReference>
<name>A0AAQ1MBA2_9FIRM</name>
<dbReference type="RefSeq" id="WP_073260925.1">
    <property type="nucleotide sequence ID" value="NZ_FQVY01000001.1"/>
</dbReference>
<protein>
    <submittedName>
        <fullName evidence="2">DUF2812 domain-containing protein</fullName>
    </submittedName>
</protein>
<dbReference type="AlphaFoldDB" id="A0AAQ1MBA2"/>
<reference evidence="3" key="1">
    <citation type="submission" date="2016-11" db="EMBL/GenBank/DDBJ databases">
        <authorList>
            <person name="Varghese N."/>
            <person name="Submissions S."/>
        </authorList>
    </citation>
    <scope>NUCLEOTIDE SEQUENCE</scope>
    <source>
        <strain evidence="3">DSM 4029</strain>
    </source>
</reference>
<reference evidence="2 5" key="3">
    <citation type="journal article" date="2019" name="Nat. Med.">
        <title>A library of human gut bacterial isolates paired with longitudinal multiomics data enables mechanistic microbiome research.</title>
        <authorList>
            <person name="Poyet M."/>
            <person name="Groussin M."/>
            <person name="Gibbons S.M."/>
            <person name="Avila-Pacheco J."/>
            <person name="Jiang X."/>
            <person name="Kearney S.M."/>
            <person name="Perrotta A.R."/>
            <person name="Berdy B."/>
            <person name="Zhao S."/>
            <person name="Lieberman T.D."/>
            <person name="Swanson P.K."/>
            <person name="Smith M."/>
            <person name="Roesemann S."/>
            <person name="Alexander J.E."/>
            <person name="Rich S.A."/>
            <person name="Livny J."/>
            <person name="Vlamakis H."/>
            <person name="Clish C."/>
            <person name="Bullock K."/>
            <person name="Deik A."/>
            <person name="Scott J."/>
            <person name="Pierce K.A."/>
            <person name="Xavier R.J."/>
            <person name="Alm E.J."/>
        </authorList>
    </citation>
    <scope>NUCLEOTIDE SEQUENCE [LARGE SCALE GENOMIC DNA]</scope>
    <source>
        <strain evidence="2 5">BIOML-A2</strain>
    </source>
</reference>
<dbReference type="EMBL" id="FQVY01000001">
    <property type="protein sequence ID" value="SHF68344.1"/>
    <property type="molecule type" value="Genomic_DNA"/>
</dbReference>
<gene>
    <name evidence="2" type="ORF">GT747_02610</name>
    <name evidence="3" type="ORF">SAMN05444424_0322</name>
</gene>
<keyword evidence="1" id="KW-1133">Transmembrane helix</keyword>
<proteinExistence type="predicted"/>
<dbReference type="EMBL" id="WWVX01000001">
    <property type="protein sequence ID" value="MZL68667.1"/>
    <property type="molecule type" value="Genomic_DNA"/>
</dbReference>